<sequence length="306" mass="34262">MDYIQTIIIAIVEGLTEFLPVSSTGHMIITQNLLGVQQGDPFVHAFTFIIQFGAILSVVCLYRKRFFSIDHSPVPEFAEMDLWQKTQHSFMENIWQSTKRGFYWLRHRLSFYWLLAVGVLPAVVVGLAAKKSGLLDWLLDSVEVVAVTLVLGGVFMLFCDRIFNKGVDENGVDWKRAFKIGCFQCLSVIPGMSRSMSTIVGGMQQKLTRKQAAEFSFFLAVPTMAGATLLDLIEMFGEEATWATTRNIEQLALGSVIAFIVAIVAMKWFVGFLAKYGFKAFGWYRIIVGLIILIMLATGHSLAMVD</sequence>
<evidence type="ECO:0000256" key="6">
    <source>
        <dbReference type="ARBA" id="ARBA00022692"/>
    </source>
</evidence>
<evidence type="ECO:0000313" key="16">
    <source>
        <dbReference type="Proteomes" id="UP000664265"/>
    </source>
</evidence>
<evidence type="ECO:0000256" key="14">
    <source>
        <dbReference type="HAMAP-Rule" id="MF_01006"/>
    </source>
</evidence>
<dbReference type="Proteomes" id="UP000664265">
    <property type="component" value="Unassembled WGS sequence"/>
</dbReference>
<keyword evidence="7 14" id="KW-0378">Hydrolase</keyword>
<evidence type="ECO:0000256" key="12">
    <source>
        <dbReference type="ARBA" id="ARBA00032932"/>
    </source>
</evidence>
<dbReference type="PANTHER" id="PTHR30622:SF3">
    <property type="entry name" value="UNDECAPRENYL-DIPHOSPHATASE"/>
    <property type="match status" value="1"/>
</dbReference>
<dbReference type="NCBIfam" id="NF001390">
    <property type="entry name" value="PRK00281.1-4"/>
    <property type="match status" value="1"/>
</dbReference>
<feature type="transmembrane region" description="Helical" evidence="14">
    <location>
        <begin position="212"/>
        <end position="230"/>
    </location>
</feature>
<comment type="catalytic activity">
    <reaction evidence="13 14">
        <text>di-trans,octa-cis-undecaprenyl diphosphate + H2O = di-trans,octa-cis-undecaprenyl phosphate + phosphate + H(+)</text>
        <dbReference type="Rhea" id="RHEA:28094"/>
        <dbReference type="ChEBI" id="CHEBI:15377"/>
        <dbReference type="ChEBI" id="CHEBI:15378"/>
        <dbReference type="ChEBI" id="CHEBI:43474"/>
        <dbReference type="ChEBI" id="CHEBI:58405"/>
        <dbReference type="ChEBI" id="CHEBI:60392"/>
        <dbReference type="EC" id="3.6.1.27"/>
    </reaction>
</comment>
<keyword evidence="9 14" id="KW-0472">Membrane</keyword>
<dbReference type="InterPro" id="IPR003824">
    <property type="entry name" value="UppP"/>
</dbReference>
<feature type="transmembrane region" description="Helical" evidence="14">
    <location>
        <begin position="141"/>
        <end position="159"/>
    </location>
</feature>
<feature type="transmembrane region" description="Helical" evidence="14">
    <location>
        <begin position="250"/>
        <end position="270"/>
    </location>
</feature>
<dbReference type="GO" id="GO:0050380">
    <property type="term" value="F:undecaprenyl-diphosphatase activity"/>
    <property type="evidence" value="ECO:0007669"/>
    <property type="project" value="UniProtKB-EC"/>
</dbReference>
<protein>
    <recommendedName>
        <fullName evidence="4 14">Undecaprenyl-diphosphatase</fullName>
        <ecNumber evidence="3 14">3.6.1.27</ecNumber>
    </recommendedName>
    <alternativeName>
        <fullName evidence="12 14">Bacitracin resistance protein</fullName>
    </alternativeName>
    <alternativeName>
        <fullName evidence="11 14">Undecaprenyl pyrophosphate phosphatase</fullName>
    </alternativeName>
</protein>
<evidence type="ECO:0000256" key="8">
    <source>
        <dbReference type="ARBA" id="ARBA00022989"/>
    </source>
</evidence>
<feature type="transmembrane region" description="Helical" evidence="14">
    <location>
        <begin position="42"/>
        <end position="62"/>
    </location>
</feature>
<organism evidence="15 16">
    <name type="scientific">Prevotella illustrans</name>
    <dbReference type="NCBI Taxonomy" id="2800387"/>
    <lineage>
        <taxon>Bacteria</taxon>
        <taxon>Pseudomonadati</taxon>
        <taxon>Bacteroidota</taxon>
        <taxon>Bacteroidia</taxon>
        <taxon>Bacteroidales</taxon>
        <taxon>Prevotellaceae</taxon>
        <taxon>Prevotella</taxon>
    </lineage>
</organism>
<keyword evidence="14" id="KW-0133">Cell shape</keyword>
<dbReference type="PANTHER" id="PTHR30622">
    <property type="entry name" value="UNDECAPRENYL-DIPHOSPHATASE"/>
    <property type="match status" value="1"/>
</dbReference>
<keyword evidence="5 14" id="KW-1003">Cell membrane</keyword>
<comment type="miscellaneous">
    <text evidence="14">Bacitracin is thought to be involved in the inhibition of peptidoglycan synthesis by sequestering undecaprenyl diphosphate, thereby reducing the pool of lipid carrier available.</text>
</comment>
<evidence type="ECO:0000256" key="13">
    <source>
        <dbReference type="ARBA" id="ARBA00047594"/>
    </source>
</evidence>
<comment type="function">
    <text evidence="14">Catalyzes the dephosphorylation of undecaprenyl diphosphate (UPP). Confers resistance to bacitracin.</text>
</comment>
<comment type="caution">
    <text evidence="15">The sequence shown here is derived from an EMBL/GenBank/DDBJ whole genome shotgun (WGS) entry which is preliminary data.</text>
</comment>
<evidence type="ECO:0000256" key="9">
    <source>
        <dbReference type="ARBA" id="ARBA00023136"/>
    </source>
</evidence>
<keyword evidence="10 14" id="KW-0046">Antibiotic resistance</keyword>
<accession>A0ABS3M7Z8</accession>
<reference evidence="15 16" key="1">
    <citation type="submission" date="2021-01" db="EMBL/GenBank/DDBJ databases">
        <title>Prevotella A2931 sp. nov.</title>
        <authorList>
            <person name="Buhl M."/>
            <person name="Oberhettinger P."/>
        </authorList>
    </citation>
    <scope>NUCLEOTIDE SEQUENCE [LARGE SCALE GENOMIC DNA]</scope>
    <source>
        <strain evidence="15 16">A2931</strain>
    </source>
</reference>
<dbReference type="RefSeq" id="WP_107581257.1">
    <property type="nucleotide sequence ID" value="NZ_JAERMS010000049.1"/>
</dbReference>
<evidence type="ECO:0000256" key="11">
    <source>
        <dbReference type="ARBA" id="ARBA00032707"/>
    </source>
</evidence>
<keyword evidence="16" id="KW-1185">Reference proteome</keyword>
<evidence type="ECO:0000256" key="1">
    <source>
        <dbReference type="ARBA" id="ARBA00004651"/>
    </source>
</evidence>
<evidence type="ECO:0000256" key="7">
    <source>
        <dbReference type="ARBA" id="ARBA00022801"/>
    </source>
</evidence>
<evidence type="ECO:0000256" key="2">
    <source>
        <dbReference type="ARBA" id="ARBA00010621"/>
    </source>
</evidence>
<keyword evidence="14" id="KW-0573">Peptidoglycan synthesis</keyword>
<name>A0ABS3M7Z8_9BACT</name>
<gene>
    <name evidence="14" type="primary">uppP</name>
    <name evidence="15" type="ORF">JHU38_11145</name>
</gene>
<proteinExistence type="inferred from homology"/>
<evidence type="ECO:0000256" key="10">
    <source>
        <dbReference type="ARBA" id="ARBA00023251"/>
    </source>
</evidence>
<keyword evidence="6 14" id="KW-0812">Transmembrane</keyword>
<comment type="subcellular location">
    <subcellularLocation>
        <location evidence="1 14">Cell membrane</location>
        <topology evidence="1 14">Multi-pass membrane protein</topology>
    </subcellularLocation>
</comment>
<dbReference type="EC" id="3.6.1.27" evidence="3 14"/>
<evidence type="ECO:0000256" key="5">
    <source>
        <dbReference type="ARBA" id="ARBA00022475"/>
    </source>
</evidence>
<feature type="transmembrane region" description="Helical" evidence="14">
    <location>
        <begin position="282"/>
        <end position="303"/>
    </location>
</feature>
<comment type="similarity">
    <text evidence="2 14">Belongs to the UppP family.</text>
</comment>
<evidence type="ECO:0000256" key="3">
    <source>
        <dbReference type="ARBA" id="ARBA00012374"/>
    </source>
</evidence>
<evidence type="ECO:0000256" key="4">
    <source>
        <dbReference type="ARBA" id="ARBA00021581"/>
    </source>
</evidence>
<keyword evidence="14" id="KW-0961">Cell wall biogenesis/degradation</keyword>
<dbReference type="EMBL" id="JAERMS010000049">
    <property type="protein sequence ID" value="MBO1364313.1"/>
    <property type="molecule type" value="Genomic_DNA"/>
</dbReference>
<dbReference type="Pfam" id="PF02673">
    <property type="entry name" value="BacA"/>
    <property type="match status" value="1"/>
</dbReference>
<feature type="transmembrane region" description="Helical" evidence="14">
    <location>
        <begin position="109"/>
        <end position="129"/>
    </location>
</feature>
<evidence type="ECO:0000313" key="15">
    <source>
        <dbReference type="EMBL" id="MBO1364313.1"/>
    </source>
</evidence>
<keyword evidence="8 14" id="KW-1133">Transmembrane helix</keyword>
<dbReference type="HAMAP" id="MF_01006">
    <property type="entry name" value="Undec_diphosphatase"/>
    <property type="match status" value="1"/>
</dbReference>